<dbReference type="Gene3D" id="1.10.10.10">
    <property type="entry name" value="Winged helix-like DNA-binding domain superfamily/Winged helix DNA-binding domain"/>
    <property type="match status" value="1"/>
</dbReference>
<dbReference type="GO" id="GO:0043565">
    <property type="term" value="F:sequence-specific DNA binding"/>
    <property type="evidence" value="ECO:0007669"/>
    <property type="project" value="TreeGrafter"/>
</dbReference>
<keyword evidence="4" id="KW-0804">Transcription</keyword>
<dbReference type="PANTHER" id="PTHR30537">
    <property type="entry name" value="HTH-TYPE TRANSCRIPTIONAL REGULATOR"/>
    <property type="match status" value="1"/>
</dbReference>
<dbReference type="Proteomes" id="UP000198982">
    <property type="component" value="Unassembled WGS sequence"/>
</dbReference>
<dbReference type="InterPro" id="IPR000847">
    <property type="entry name" value="LysR_HTH_N"/>
</dbReference>
<sequence>MSRFARHLPPLETLVTFEAVGRNASFTRAATELCLTQSAVSKQIRALELSLKTELFERQARGVKLTASGASLFAEVSTQLEALLRSVSRLRAGRDANTITVQCTHAVAQFWLFPRLLAFNKQHPEITVSIHANNDMDESSVAEHDFGILYGAGHWSSLAAVSLFDEVVYPIVSRHLALPEVSELVQLAELPLIQLDASAWNCIDWRDWFRHFGLDYSAPPGAMGFNQLTLMFSAVQQGMGVGLGWDFMASQLVARGELRRVGQWAFRTGQADYLVHPRHKRLSASGQLFRDWLVAQAVE</sequence>
<reference evidence="7" key="1">
    <citation type="submission" date="2016-10" db="EMBL/GenBank/DDBJ databases">
        <authorList>
            <person name="Varghese N."/>
            <person name="Submissions S."/>
        </authorList>
    </citation>
    <scope>NUCLEOTIDE SEQUENCE [LARGE SCALE GENOMIC DNA]</scope>
    <source>
        <strain evidence="7">DSM 9751</strain>
    </source>
</reference>
<evidence type="ECO:0000313" key="7">
    <source>
        <dbReference type="Proteomes" id="UP000198982"/>
    </source>
</evidence>
<dbReference type="InterPro" id="IPR005119">
    <property type="entry name" value="LysR_subst-bd"/>
</dbReference>
<dbReference type="Pfam" id="PF03466">
    <property type="entry name" value="LysR_substrate"/>
    <property type="match status" value="1"/>
</dbReference>
<dbReference type="Pfam" id="PF00126">
    <property type="entry name" value="HTH_1"/>
    <property type="match status" value="1"/>
</dbReference>
<dbReference type="SUPFAM" id="SSF53850">
    <property type="entry name" value="Periplasmic binding protein-like II"/>
    <property type="match status" value="1"/>
</dbReference>
<dbReference type="PANTHER" id="PTHR30537:SF79">
    <property type="entry name" value="TRANSCRIPTIONAL REGULATOR-RELATED"/>
    <property type="match status" value="1"/>
</dbReference>
<comment type="similarity">
    <text evidence="1">Belongs to the LysR transcriptional regulatory family.</text>
</comment>
<dbReference type="InterPro" id="IPR036388">
    <property type="entry name" value="WH-like_DNA-bd_sf"/>
</dbReference>
<dbReference type="GO" id="GO:0006351">
    <property type="term" value="P:DNA-templated transcription"/>
    <property type="evidence" value="ECO:0007669"/>
    <property type="project" value="TreeGrafter"/>
</dbReference>
<proteinExistence type="inferred from homology"/>
<dbReference type="InterPro" id="IPR036390">
    <property type="entry name" value="WH_DNA-bd_sf"/>
</dbReference>
<keyword evidence="3" id="KW-0238">DNA-binding</keyword>
<evidence type="ECO:0000256" key="1">
    <source>
        <dbReference type="ARBA" id="ARBA00009437"/>
    </source>
</evidence>
<evidence type="ECO:0000256" key="2">
    <source>
        <dbReference type="ARBA" id="ARBA00023015"/>
    </source>
</evidence>
<evidence type="ECO:0000256" key="3">
    <source>
        <dbReference type="ARBA" id="ARBA00023125"/>
    </source>
</evidence>
<protein>
    <submittedName>
        <fullName evidence="6">Transcriptional regulator, LysR family</fullName>
    </submittedName>
</protein>
<evidence type="ECO:0000313" key="6">
    <source>
        <dbReference type="EMBL" id="SEB50592.1"/>
    </source>
</evidence>
<dbReference type="PRINTS" id="PR00039">
    <property type="entry name" value="HTHLYSR"/>
</dbReference>
<dbReference type="Gene3D" id="3.40.190.10">
    <property type="entry name" value="Periplasmic binding protein-like II"/>
    <property type="match status" value="2"/>
</dbReference>
<organism evidence="6 7">
    <name type="scientific">Pseudomonas saponiphila</name>
    <dbReference type="NCBI Taxonomy" id="556534"/>
    <lineage>
        <taxon>Bacteria</taxon>
        <taxon>Pseudomonadati</taxon>
        <taxon>Pseudomonadota</taxon>
        <taxon>Gammaproteobacteria</taxon>
        <taxon>Pseudomonadales</taxon>
        <taxon>Pseudomonadaceae</taxon>
        <taxon>Pseudomonas</taxon>
    </lineage>
</organism>
<dbReference type="AlphaFoldDB" id="A0A1H4JY77"/>
<keyword evidence="7" id="KW-1185">Reference proteome</keyword>
<name>A0A1H4JY77_9PSED</name>
<dbReference type="SUPFAM" id="SSF46785">
    <property type="entry name" value="Winged helix' DNA-binding domain"/>
    <property type="match status" value="1"/>
</dbReference>
<dbReference type="EMBL" id="FNTJ01000001">
    <property type="protein sequence ID" value="SEB50592.1"/>
    <property type="molecule type" value="Genomic_DNA"/>
</dbReference>
<evidence type="ECO:0000259" key="5">
    <source>
        <dbReference type="PROSITE" id="PS50931"/>
    </source>
</evidence>
<feature type="domain" description="HTH lysR-type" evidence="5">
    <location>
        <begin position="9"/>
        <end position="66"/>
    </location>
</feature>
<dbReference type="GO" id="GO:0003700">
    <property type="term" value="F:DNA-binding transcription factor activity"/>
    <property type="evidence" value="ECO:0007669"/>
    <property type="project" value="InterPro"/>
</dbReference>
<gene>
    <name evidence="6" type="ORF">SAMN05216178_0829</name>
</gene>
<dbReference type="PROSITE" id="PS50931">
    <property type="entry name" value="HTH_LYSR"/>
    <property type="match status" value="1"/>
</dbReference>
<keyword evidence="2" id="KW-0805">Transcription regulation</keyword>
<evidence type="ECO:0000256" key="4">
    <source>
        <dbReference type="ARBA" id="ARBA00023163"/>
    </source>
</evidence>
<dbReference type="InterPro" id="IPR058163">
    <property type="entry name" value="LysR-type_TF_proteobact-type"/>
</dbReference>
<dbReference type="RefSeq" id="WP_092310195.1">
    <property type="nucleotide sequence ID" value="NZ_FNTJ01000001.1"/>
</dbReference>
<accession>A0A1H4JY77</accession>